<evidence type="ECO:0000256" key="1">
    <source>
        <dbReference type="ARBA" id="ARBA00005437"/>
    </source>
</evidence>
<evidence type="ECO:0000313" key="2">
    <source>
        <dbReference type="EMBL" id="ORX84150.1"/>
    </source>
</evidence>
<proteinExistence type="inferred from homology"/>
<evidence type="ECO:0000313" key="3">
    <source>
        <dbReference type="Proteomes" id="UP000193944"/>
    </source>
</evidence>
<dbReference type="Proteomes" id="UP000193944">
    <property type="component" value="Unassembled WGS sequence"/>
</dbReference>
<comment type="similarity">
    <text evidence="1">Belongs to the LOR family.</text>
</comment>
<dbReference type="OrthoDB" id="97518at2759"/>
<dbReference type="InterPro" id="IPR038595">
    <property type="entry name" value="LOR_sf"/>
</dbReference>
<keyword evidence="3" id="KW-1185">Reference proteome</keyword>
<gene>
    <name evidence="2" type="ORF">BCR32DRAFT_242852</name>
</gene>
<dbReference type="EMBL" id="MCFG01000058">
    <property type="protein sequence ID" value="ORX84150.1"/>
    <property type="molecule type" value="Genomic_DNA"/>
</dbReference>
<sequence length="212" mass="23717">MGLFKTYTAKTVSKPKNEIAVVNKKFVLPQSVTLVLREKIFSLSGDDFSIKDINGVEYLRCKGKALSIRNKKILYDVDQTPLLNIQKALMSLKGNVKIYAGDSDEKVLATIGQSGVFAVKKYVVEFFNEATGKNESFDMKCDYLSYTCAIFYGHEKEGAPVVAKVTKKLDKKTLFTGMQNYFVEIAPGVDIALMCALAICFDEYKNEPKNKK</sequence>
<comment type="caution">
    <text evidence="2">The sequence shown here is derived from an EMBL/GenBank/DDBJ whole genome shotgun (WGS) entry which is preliminary data.</text>
</comment>
<dbReference type="STRING" id="1754192.A0A1Y1XEG3"/>
<dbReference type="Pfam" id="PF04525">
    <property type="entry name" value="LOR"/>
    <property type="match status" value="1"/>
</dbReference>
<dbReference type="InterPro" id="IPR007612">
    <property type="entry name" value="LOR"/>
</dbReference>
<dbReference type="PANTHER" id="PTHR31087:SF161">
    <property type="entry name" value="TUBBY C 2 FAMILY PROTEIN"/>
    <property type="match status" value="1"/>
</dbReference>
<dbReference type="SUPFAM" id="SSF54518">
    <property type="entry name" value="Tubby C-terminal domain-like"/>
    <property type="match status" value="1"/>
</dbReference>
<dbReference type="Gene3D" id="2.40.160.200">
    <property type="entry name" value="LURP1-related"/>
    <property type="match status" value="1"/>
</dbReference>
<organism evidence="2 3">
    <name type="scientific">Anaeromyces robustus</name>
    <dbReference type="NCBI Taxonomy" id="1754192"/>
    <lineage>
        <taxon>Eukaryota</taxon>
        <taxon>Fungi</taxon>
        <taxon>Fungi incertae sedis</taxon>
        <taxon>Chytridiomycota</taxon>
        <taxon>Chytridiomycota incertae sedis</taxon>
        <taxon>Neocallimastigomycetes</taxon>
        <taxon>Neocallimastigales</taxon>
        <taxon>Neocallimastigaceae</taxon>
        <taxon>Anaeromyces</taxon>
    </lineage>
</organism>
<accession>A0A1Y1XEG3</accession>
<reference evidence="2 3" key="2">
    <citation type="submission" date="2016-08" db="EMBL/GenBank/DDBJ databases">
        <title>Pervasive Adenine N6-methylation of Active Genes in Fungi.</title>
        <authorList>
            <consortium name="DOE Joint Genome Institute"/>
            <person name="Mondo S.J."/>
            <person name="Dannebaum R.O."/>
            <person name="Kuo R.C."/>
            <person name="Labutti K."/>
            <person name="Haridas S."/>
            <person name="Kuo A."/>
            <person name="Salamov A."/>
            <person name="Ahrendt S.R."/>
            <person name="Lipzen A."/>
            <person name="Sullivan W."/>
            <person name="Andreopoulos W.B."/>
            <person name="Clum A."/>
            <person name="Lindquist E."/>
            <person name="Daum C."/>
            <person name="Ramamoorthy G.K."/>
            <person name="Gryganskyi A."/>
            <person name="Culley D."/>
            <person name="Magnuson J.K."/>
            <person name="James T.Y."/>
            <person name="O'Malley M.A."/>
            <person name="Stajich J.E."/>
            <person name="Spatafora J.W."/>
            <person name="Visel A."/>
            <person name="Grigoriev I.V."/>
        </authorList>
    </citation>
    <scope>NUCLEOTIDE SEQUENCE [LARGE SCALE GENOMIC DNA]</scope>
    <source>
        <strain evidence="2 3">S4</strain>
    </source>
</reference>
<reference evidence="2 3" key="1">
    <citation type="submission" date="2016-08" db="EMBL/GenBank/DDBJ databases">
        <title>A Parts List for Fungal Cellulosomes Revealed by Comparative Genomics.</title>
        <authorList>
            <consortium name="DOE Joint Genome Institute"/>
            <person name="Haitjema C.H."/>
            <person name="Gilmore S.P."/>
            <person name="Henske J.K."/>
            <person name="Solomon K.V."/>
            <person name="De Groot R."/>
            <person name="Kuo A."/>
            <person name="Mondo S.J."/>
            <person name="Salamov A.A."/>
            <person name="Labutti K."/>
            <person name="Zhao Z."/>
            <person name="Chiniquy J."/>
            <person name="Barry K."/>
            <person name="Brewer H.M."/>
            <person name="Purvine S.O."/>
            <person name="Wright A.T."/>
            <person name="Boxma B."/>
            <person name="Van Alen T."/>
            <person name="Hackstein J.H."/>
            <person name="Baker S.E."/>
            <person name="Grigoriev I.V."/>
            <person name="O'Malley M.A."/>
        </authorList>
    </citation>
    <scope>NUCLEOTIDE SEQUENCE [LARGE SCALE GENOMIC DNA]</scope>
    <source>
        <strain evidence="2 3">S4</strain>
    </source>
</reference>
<protein>
    <submittedName>
        <fullName evidence="2">DUF567-domain-containing protein</fullName>
    </submittedName>
</protein>
<dbReference type="InterPro" id="IPR025659">
    <property type="entry name" value="Tubby-like_C"/>
</dbReference>
<name>A0A1Y1XEG3_9FUNG</name>
<dbReference type="AlphaFoldDB" id="A0A1Y1XEG3"/>
<dbReference type="PANTHER" id="PTHR31087">
    <property type="match status" value="1"/>
</dbReference>